<dbReference type="AlphaFoldDB" id="A0A016TXF4"/>
<sequence>MPMKALGTDSCNYCASDRSYNNDFIFHIPRSRRAQIGQILQKCGLGDASRRRSFLSISLELFLKNKYNK</sequence>
<dbReference type="Proteomes" id="UP000024635">
    <property type="component" value="Unassembled WGS sequence"/>
</dbReference>
<proteinExistence type="predicted"/>
<dbReference type="EMBL" id="JARK01001407">
    <property type="protein sequence ID" value="EYC07307.1"/>
    <property type="molecule type" value="Genomic_DNA"/>
</dbReference>
<evidence type="ECO:0000313" key="1">
    <source>
        <dbReference type="EMBL" id="EYC07307.1"/>
    </source>
</evidence>
<organism evidence="1 2">
    <name type="scientific">Ancylostoma ceylanicum</name>
    <dbReference type="NCBI Taxonomy" id="53326"/>
    <lineage>
        <taxon>Eukaryota</taxon>
        <taxon>Metazoa</taxon>
        <taxon>Ecdysozoa</taxon>
        <taxon>Nematoda</taxon>
        <taxon>Chromadorea</taxon>
        <taxon>Rhabditida</taxon>
        <taxon>Rhabditina</taxon>
        <taxon>Rhabditomorpha</taxon>
        <taxon>Strongyloidea</taxon>
        <taxon>Ancylostomatidae</taxon>
        <taxon>Ancylostomatinae</taxon>
        <taxon>Ancylostoma</taxon>
    </lineage>
</organism>
<gene>
    <name evidence="1" type="primary">Acey_s0071.g584</name>
    <name evidence="1" type="ORF">Y032_0071g584</name>
</gene>
<accession>A0A016TXF4</accession>
<protein>
    <submittedName>
        <fullName evidence="1">Uncharacterized protein</fullName>
    </submittedName>
</protein>
<keyword evidence="2" id="KW-1185">Reference proteome</keyword>
<evidence type="ECO:0000313" key="2">
    <source>
        <dbReference type="Proteomes" id="UP000024635"/>
    </source>
</evidence>
<comment type="caution">
    <text evidence="1">The sequence shown here is derived from an EMBL/GenBank/DDBJ whole genome shotgun (WGS) entry which is preliminary data.</text>
</comment>
<reference evidence="2" key="1">
    <citation type="journal article" date="2015" name="Nat. Genet.">
        <title>The genome and transcriptome of the zoonotic hookworm Ancylostoma ceylanicum identify infection-specific gene families.</title>
        <authorList>
            <person name="Schwarz E.M."/>
            <person name="Hu Y."/>
            <person name="Antoshechkin I."/>
            <person name="Miller M.M."/>
            <person name="Sternberg P.W."/>
            <person name="Aroian R.V."/>
        </authorList>
    </citation>
    <scope>NUCLEOTIDE SEQUENCE</scope>
    <source>
        <strain evidence="2">HY135</strain>
    </source>
</reference>
<name>A0A016TXF4_9BILA</name>